<organism evidence="1 2">
    <name type="scientific">Phytophthora sojae (strain P6497)</name>
    <name type="common">Soybean stem and root rot agent</name>
    <name type="synonym">Phytophthora megasperma f. sp. glycines</name>
    <dbReference type="NCBI Taxonomy" id="1094619"/>
    <lineage>
        <taxon>Eukaryota</taxon>
        <taxon>Sar</taxon>
        <taxon>Stramenopiles</taxon>
        <taxon>Oomycota</taxon>
        <taxon>Peronosporomycetes</taxon>
        <taxon>Peronosporales</taxon>
        <taxon>Peronosporaceae</taxon>
        <taxon>Phytophthora</taxon>
    </lineage>
</organism>
<evidence type="ECO:0000313" key="1">
    <source>
        <dbReference type="EMBL" id="EGZ24400.1"/>
    </source>
</evidence>
<reference evidence="1 2" key="1">
    <citation type="journal article" date="2006" name="Science">
        <title>Phytophthora genome sequences uncover evolutionary origins and mechanisms of pathogenesis.</title>
        <authorList>
            <person name="Tyler B.M."/>
            <person name="Tripathy S."/>
            <person name="Zhang X."/>
            <person name="Dehal P."/>
            <person name="Jiang R.H."/>
            <person name="Aerts A."/>
            <person name="Arredondo F.D."/>
            <person name="Baxter L."/>
            <person name="Bensasson D."/>
            <person name="Beynon J.L."/>
            <person name="Chapman J."/>
            <person name="Damasceno C.M."/>
            <person name="Dorrance A.E."/>
            <person name="Dou D."/>
            <person name="Dickerman A.W."/>
            <person name="Dubchak I.L."/>
            <person name="Garbelotto M."/>
            <person name="Gijzen M."/>
            <person name="Gordon S.G."/>
            <person name="Govers F."/>
            <person name="Grunwald N.J."/>
            <person name="Huang W."/>
            <person name="Ivors K.L."/>
            <person name="Jones R.W."/>
            <person name="Kamoun S."/>
            <person name="Krampis K."/>
            <person name="Lamour K.H."/>
            <person name="Lee M.K."/>
            <person name="McDonald W.H."/>
            <person name="Medina M."/>
            <person name="Meijer H.J."/>
            <person name="Nordberg E.K."/>
            <person name="Maclean D.J."/>
            <person name="Ospina-Giraldo M.D."/>
            <person name="Morris P.F."/>
            <person name="Phuntumart V."/>
            <person name="Putnam N.H."/>
            <person name="Rash S."/>
            <person name="Rose J.K."/>
            <person name="Sakihama Y."/>
            <person name="Salamov A.A."/>
            <person name="Savidor A."/>
            <person name="Scheuring C.F."/>
            <person name="Smith B.M."/>
            <person name="Sobral B.W."/>
            <person name="Terry A."/>
            <person name="Torto-Alalibo T.A."/>
            <person name="Win J."/>
            <person name="Xu Z."/>
            <person name="Zhang H."/>
            <person name="Grigoriev I.V."/>
            <person name="Rokhsar D.S."/>
            <person name="Boore J.L."/>
        </authorList>
    </citation>
    <scope>NUCLEOTIDE SEQUENCE [LARGE SCALE GENOMIC DNA]</scope>
    <source>
        <strain evidence="1 2">P6497</strain>
    </source>
</reference>
<name>G4YW17_PHYSP</name>
<protein>
    <submittedName>
        <fullName evidence="1">Uncharacterized protein</fullName>
    </submittedName>
</protein>
<feature type="non-terminal residue" evidence="1">
    <location>
        <position position="1"/>
    </location>
</feature>
<dbReference type="EMBL" id="JH159152">
    <property type="protein sequence ID" value="EGZ24400.1"/>
    <property type="molecule type" value="Genomic_DNA"/>
</dbReference>
<dbReference type="RefSeq" id="XP_009519688.1">
    <property type="nucleotide sequence ID" value="XM_009521393.1"/>
</dbReference>
<keyword evidence="2" id="KW-1185">Reference proteome</keyword>
<dbReference type="GeneID" id="20655210"/>
<evidence type="ECO:0000313" key="2">
    <source>
        <dbReference type="Proteomes" id="UP000002640"/>
    </source>
</evidence>
<sequence>ESNSSGEAVIFTAIKRFIERDRVVFVYRALTEGQGKFSGICSDETGWVVVRRQIGDTTQNVCDSTILENCVRILPVCCGSPVSVWMNLQLWW</sequence>
<gene>
    <name evidence="1" type="ORF">PHYSODRAFT_480027</name>
</gene>
<accession>G4YW17</accession>
<dbReference type="InParanoid" id="G4YW17"/>
<dbReference type="AlphaFoldDB" id="G4YW17"/>
<dbReference type="Proteomes" id="UP000002640">
    <property type="component" value="Unassembled WGS sequence"/>
</dbReference>
<dbReference type="KEGG" id="psoj:PHYSODRAFT_480027"/>
<proteinExistence type="predicted"/>